<keyword evidence="4" id="KW-1185">Reference proteome</keyword>
<organism evidence="3 4">
    <name type="scientific">Acidiferrimicrobium australe</name>
    <dbReference type="NCBI Taxonomy" id="2664430"/>
    <lineage>
        <taxon>Bacteria</taxon>
        <taxon>Bacillati</taxon>
        <taxon>Actinomycetota</taxon>
        <taxon>Acidimicrobiia</taxon>
        <taxon>Acidimicrobiales</taxon>
        <taxon>Acidimicrobiaceae</taxon>
        <taxon>Acidiferrimicrobium</taxon>
    </lineage>
</organism>
<dbReference type="InterPro" id="IPR006015">
    <property type="entry name" value="Universal_stress_UspA"/>
</dbReference>
<feature type="domain" description="UspA" evidence="2">
    <location>
        <begin position="11"/>
        <end position="148"/>
    </location>
</feature>
<name>A0ABW9QTD0_9ACTN</name>
<dbReference type="Gene3D" id="3.40.50.620">
    <property type="entry name" value="HUPs"/>
    <property type="match status" value="1"/>
</dbReference>
<comment type="similarity">
    <text evidence="1">Belongs to the universal stress protein A family.</text>
</comment>
<evidence type="ECO:0000313" key="3">
    <source>
        <dbReference type="EMBL" id="MST32810.1"/>
    </source>
</evidence>
<dbReference type="SUPFAM" id="SSF52402">
    <property type="entry name" value="Adenine nucleotide alpha hydrolases-like"/>
    <property type="match status" value="1"/>
</dbReference>
<dbReference type="InterPro" id="IPR014729">
    <property type="entry name" value="Rossmann-like_a/b/a_fold"/>
</dbReference>
<feature type="non-terminal residue" evidence="3">
    <location>
        <position position="1"/>
    </location>
</feature>
<protein>
    <recommendedName>
        <fullName evidence="2">UspA domain-containing protein</fullName>
    </recommendedName>
</protein>
<dbReference type="Pfam" id="PF00582">
    <property type="entry name" value="Usp"/>
    <property type="match status" value="1"/>
</dbReference>
<sequence>LQAARRRQGDMSDTVVVAVDGSAHTDKVLDAAAAYARQTELPVVVVHVRELEGVGKAGAVWREEREETAEIAARAVEHVKAQGVVADAVTASAGIGHVARAVADIARDRQARIVVVGTRGHGQIAGLLLGSTATKLLHLMDRPILVVP</sequence>
<accession>A0ABW9QTD0</accession>
<evidence type="ECO:0000259" key="2">
    <source>
        <dbReference type="Pfam" id="PF00582"/>
    </source>
</evidence>
<evidence type="ECO:0000256" key="1">
    <source>
        <dbReference type="ARBA" id="ARBA00008791"/>
    </source>
</evidence>
<gene>
    <name evidence="3" type="ORF">GHK86_08760</name>
</gene>
<dbReference type="Proteomes" id="UP000437736">
    <property type="component" value="Unassembled WGS sequence"/>
</dbReference>
<dbReference type="PRINTS" id="PR01438">
    <property type="entry name" value="UNVRSLSTRESS"/>
</dbReference>
<reference evidence="3 4" key="1">
    <citation type="submission" date="2019-11" db="EMBL/GenBank/DDBJ databases">
        <title>Acidiferrimicrobium australis gen. nov., sp. nov., an acidophilic and obligately heterotrophic, member of the Actinobacteria that catalyses dissimilatory oxido- reduction of iron isolated from metal-rich acidic water in Chile.</title>
        <authorList>
            <person name="Gonzalez D."/>
            <person name="Huber K."/>
            <person name="Hedrich S."/>
            <person name="Rojas-Villalobos C."/>
            <person name="Quatrini R."/>
            <person name="Dinamarca M.A."/>
            <person name="Schwarz A."/>
            <person name="Canales C."/>
            <person name="Nancucheo I."/>
        </authorList>
    </citation>
    <scope>NUCLEOTIDE SEQUENCE [LARGE SCALE GENOMIC DNA]</scope>
    <source>
        <strain evidence="3 4">USS-CCA1</strain>
    </source>
</reference>
<comment type="caution">
    <text evidence="3">The sequence shown here is derived from an EMBL/GenBank/DDBJ whole genome shotgun (WGS) entry which is preliminary data.</text>
</comment>
<dbReference type="CDD" id="cd00293">
    <property type="entry name" value="USP-like"/>
    <property type="match status" value="1"/>
</dbReference>
<dbReference type="InterPro" id="IPR006016">
    <property type="entry name" value="UspA"/>
</dbReference>
<proteinExistence type="inferred from homology"/>
<dbReference type="PANTHER" id="PTHR46268">
    <property type="entry name" value="STRESS RESPONSE PROTEIN NHAX"/>
    <property type="match status" value="1"/>
</dbReference>
<dbReference type="PANTHER" id="PTHR46268:SF6">
    <property type="entry name" value="UNIVERSAL STRESS PROTEIN UP12"/>
    <property type="match status" value="1"/>
</dbReference>
<evidence type="ECO:0000313" key="4">
    <source>
        <dbReference type="Proteomes" id="UP000437736"/>
    </source>
</evidence>
<dbReference type="EMBL" id="WJHE01000395">
    <property type="protein sequence ID" value="MST32810.1"/>
    <property type="molecule type" value="Genomic_DNA"/>
</dbReference>